<feature type="domain" description="RNase H type-1" evidence="3">
    <location>
        <begin position="922"/>
        <end position="991"/>
    </location>
</feature>
<dbReference type="InterPro" id="IPR002156">
    <property type="entry name" value="RNaseH_domain"/>
</dbReference>
<dbReference type="Proteomes" id="UP001318860">
    <property type="component" value="Unassembled WGS sequence"/>
</dbReference>
<evidence type="ECO:0008006" key="6">
    <source>
        <dbReference type="Google" id="ProtNLM"/>
    </source>
</evidence>
<reference evidence="4 5" key="1">
    <citation type="journal article" date="2021" name="Comput. Struct. Biotechnol. J.">
        <title>De novo genome assembly of the potent medicinal plant Rehmannia glutinosa using nanopore technology.</title>
        <authorList>
            <person name="Ma L."/>
            <person name="Dong C."/>
            <person name="Song C."/>
            <person name="Wang X."/>
            <person name="Zheng X."/>
            <person name="Niu Y."/>
            <person name="Chen S."/>
            <person name="Feng W."/>
        </authorList>
    </citation>
    <scope>NUCLEOTIDE SEQUENCE [LARGE SCALE GENOMIC DNA]</scope>
    <source>
        <strain evidence="4">DH-2019</strain>
    </source>
</reference>
<dbReference type="Pfam" id="PF00078">
    <property type="entry name" value="RVT_1"/>
    <property type="match status" value="1"/>
</dbReference>
<protein>
    <recommendedName>
        <fullName evidence="6">Reverse transcriptase domain-containing protein</fullName>
    </recommendedName>
</protein>
<accession>A0ABR0VAN7</accession>
<organism evidence="4 5">
    <name type="scientific">Rehmannia glutinosa</name>
    <name type="common">Chinese foxglove</name>
    <dbReference type="NCBI Taxonomy" id="99300"/>
    <lineage>
        <taxon>Eukaryota</taxon>
        <taxon>Viridiplantae</taxon>
        <taxon>Streptophyta</taxon>
        <taxon>Embryophyta</taxon>
        <taxon>Tracheophyta</taxon>
        <taxon>Spermatophyta</taxon>
        <taxon>Magnoliopsida</taxon>
        <taxon>eudicotyledons</taxon>
        <taxon>Gunneridae</taxon>
        <taxon>Pentapetalae</taxon>
        <taxon>asterids</taxon>
        <taxon>lamiids</taxon>
        <taxon>Lamiales</taxon>
        <taxon>Orobanchaceae</taxon>
        <taxon>Rehmannieae</taxon>
        <taxon>Rehmannia</taxon>
    </lineage>
</organism>
<dbReference type="EMBL" id="JABTTQ020001313">
    <property type="protein sequence ID" value="KAK6131947.1"/>
    <property type="molecule type" value="Genomic_DNA"/>
</dbReference>
<comment type="caution">
    <text evidence="4">The sequence shown here is derived from an EMBL/GenBank/DDBJ whole genome shotgun (WGS) entry which is preliminary data.</text>
</comment>
<feature type="region of interest" description="Disordered" evidence="1">
    <location>
        <begin position="1"/>
        <end position="28"/>
    </location>
</feature>
<dbReference type="PANTHER" id="PTHR33116">
    <property type="entry name" value="REVERSE TRANSCRIPTASE ZINC-BINDING DOMAIN-CONTAINING PROTEIN-RELATED-RELATED"/>
    <property type="match status" value="1"/>
</dbReference>
<keyword evidence="5" id="KW-1185">Reference proteome</keyword>
<dbReference type="Pfam" id="PF13456">
    <property type="entry name" value="RVT_3"/>
    <property type="match status" value="1"/>
</dbReference>
<evidence type="ECO:0000259" key="2">
    <source>
        <dbReference type="Pfam" id="PF00078"/>
    </source>
</evidence>
<proteinExistence type="predicted"/>
<dbReference type="Gene3D" id="3.30.420.10">
    <property type="entry name" value="Ribonuclease H-like superfamily/Ribonuclease H"/>
    <property type="match status" value="1"/>
</dbReference>
<dbReference type="InterPro" id="IPR043502">
    <property type="entry name" value="DNA/RNA_pol_sf"/>
</dbReference>
<evidence type="ECO:0000313" key="5">
    <source>
        <dbReference type="Proteomes" id="UP001318860"/>
    </source>
</evidence>
<evidence type="ECO:0000313" key="4">
    <source>
        <dbReference type="EMBL" id="KAK6131947.1"/>
    </source>
</evidence>
<feature type="domain" description="Reverse transcriptase" evidence="2">
    <location>
        <begin position="417"/>
        <end position="532"/>
    </location>
</feature>
<dbReference type="InterPro" id="IPR044730">
    <property type="entry name" value="RNase_H-like_dom_plant"/>
</dbReference>
<dbReference type="SUPFAM" id="SSF56672">
    <property type="entry name" value="DNA/RNA polymerases"/>
    <property type="match status" value="1"/>
</dbReference>
<dbReference type="PANTHER" id="PTHR33116:SF80">
    <property type="entry name" value="REVERSE TRANSCRIPTASE ZINC-BINDING DOMAIN-CONTAINING PROTEIN"/>
    <property type="match status" value="1"/>
</dbReference>
<dbReference type="InterPro" id="IPR000477">
    <property type="entry name" value="RT_dom"/>
</dbReference>
<sequence>MEPPFLPMSLSNPIPNIPNPKPRLASASLPDGRRSFAATLADVDACLPSTRSVKKALVCPDGPPLASRSMFQGKPALIFQKSSWDSLADDLKFALIGKFTFGFPKIDSLRTKFSVFGDEGLTPIDQDDEGNCVSHDDITIVVMHRRSSSLDLEGINKVSNAGAKSTQRQSLWQEIERLNMTGLPWIVGGDFNTLKLIRAKQCLKSWNKSVFGNIFDNVKIMEEEVANRESVFDNDPSDSNRMLMKESYARLARAMSVEEDYWRQKAACRWYTKGERNAKYFHSIVKKRRSKNWISSIFVEGESITNNEEIGKSAASFFQQMFTATDTSPSHQFLNCLDSVINHEDAVALCRPIHLEELKSAVFSIQKESVACPDGFSAGFYQSCWNIISGDLLDACNDFISGSSIPRAFKATSVVLIPKKASPESWSDFRPISLCNVSNKILTKILTMRLNPLIPRIISPSQSGFVPSRNILDNILMAQELAHHIDKPGKWGNAILKLDMAKAYDRVHWKFLYEVLFKLGFPHIFISLIKNVVEDVWFSILVNGATYADDLLIFTKANPLALSLLMDFLTQYQLVSGQLLNHNKSDFICGAKVGNVCIQNCLHVTGFYQKTLPVIYLGAPLFKGRCKSSLFDILLSKVKDKISGWDRLLLSMAGRLLLIRFVLSSMPLYFLQVLHVPKVMINKFHRLFARFLWGSSDSNTKMHWARWTNICFPLEEGGLGLRNLTDINVAFEIKLWWHLRTGCSLWSSFMRKKYLSKEAPLCAPCLSHHSPLWRRLVKIREIAEQNIYWSVGKGDIYFWQDVWLPYGSSRDFCPNYNKRLERVHDYWVNGTWDRRSLSIVLPPNIVNEICNKFINDGNSDMPTWKLSSDGSFTMKSAWNSVRITRSNSFLFKNLWSPSVRPAISLFIWRLLHCWVSVDDVLRRRGSASCGGVVRDSNGKVFAGFSCFLGIATFVYAEVKGVLEGLELCLALNLTHVWVESDSMVALHLIQKPPPVRWEFQDLIL</sequence>
<dbReference type="CDD" id="cd06222">
    <property type="entry name" value="RNase_H_like"/>
    <property type="match status" value="1"/>
</dbReference>
<evidence type="ECO:0000259" key="3">
    <source>
        <dbReference type="Pfam" id="PF13456"/>
    </source>
</evidence>
<dbReference type="InterPro" id="IPR036397">
    <property type="entry name" value="RNaseH_sf"/>
</dbReference>
<evidence type="ECO:0000256" key="1">
    <source>
        <dbReference type="SAM" id="MobiDB-lite"/>
    </source>
</evidence>
<dbReference type="CDD" id="cd01650">
    <property type="entry name" value="RT_nLTR_like"/>
    <property type="match status" value="1"/>
</dbReference>
<name>A0ABR0VAN7_REHGL</name>
<gene>
    <name evidence="4" type="ORF">DH2020_034308</name>
</gene>
<dbReference type="SUPFAM" id="SSF53098">
    <property type="entry name" value="Ribonuclease H-like"/>
    <property type="match status" value="1"/>
</dbReference>
<dbReference type="InterPro" id="IPR012337">
    <property type="entry name" value="RNaseH-like_sf"/>
</dbReference>